<reference evidence="6 7" key="1">
    <citation type="journal article" date="2007" name="Proc. Natl. Acad. Sci. U.S.A.">
        <title>Characterization of a marine gammaproteobacterium capable of aerobic anoxygenic photosynthesis.</title>
        <authorList>
            <person name="Fuchs B.M."/>
            <person name="Spring S."/>
            <person name="Teeling H."/>
            <person name="Quast C."/>
            <person name="Wulf J."/>
            <person name="Schattenhofer M."/>
            <person name="Yan S."/>
            <person name="Ferriera S."/>
            <person name="Johnson J."/>
            <person name="Glockner F.O."/>
            <person name="Amann R."/>
        </authorList>
    </citation>
    <scope>NUCLEOTIDE SEQUENCE [LARGE SCALE GENOMIC DNA]</scope>
    <source>
        <strain evidence="6">KT71</strain>
    </source>
</reference>
<proteinExistence type="inferred from homology"/>
<evidence type="ECO:0000259" key="5">
    <source>
        <dbReference type="PROSITE" id="PS50893"/>
    </source>
</evidence>
<protein>
    <submittedName>
        <fullName evidence="6">ABC-type antimicrobial peptide transport system, ATPase component</fullName>
        <ecNumber evidence="6">3.6.3.-</ecNumber>
    </submittedName>
</protein>
<comment type="caution">
    <text evidence="6">The sequence shown here is derived from an EMBL/GenBank/DDBJ whole genome shotgun (WGS) entry which is preliminary data.</text>
</comment>
<dbReference type="PANTHER" id="PTHR24220">
    <property type="entry name" value="IMPORT ATP-BINDING PROTEIN"/>
    <property type="match status" value="1"/>
</dbReference>
<dbReference type="CDD" id="cd03255">
    <property type="entry name" value="ABC_MJ0796_LolCDE_FtsE"/>
    <property type="match status" value="1"/>
</dbReference>
<keyword evidence="3" id="KW-0067">ATP-binding</keyword>
<dbReference type="GO" id="GO:0005524">
    <property type="term" value="F:ATP binding"/>
    <property type="evidence" value="ECO:0007669"/>
    <property type="project" value="UniProtKB-KW"/>
</dbReference>
<dbReference type="PANTHER" id="PTHR24220:SF86">
    <property type="entry name" value="ABC TRANSPORTER ABCH.1"/>
    <property type="match status" value="1"/>
</dbReference>
<dbReference type="InterPro" id="IPR015854">
    <property type="entry name" value="ABC_transpr_LolD-like"/>
</dbReference>
<keyword evidence="2" id="KW-0547">Nucleotide-binding</keyword>
<dbReference type="STRING" id="314285.KT71_08732"/>
<keyword evidence="7" id="KW-1185">Reference proteome</keyword>
<gene>
    <name evidence="6" type="ORF">KT71_08732</name>
</gene>
<dbReference type="eggNOG" id="COG1136">
    <property type="taxonomic scope" value="Bacteria"/>
</dbReference>
<feature type="domain" description="ABC transporter" evidence="5">
    <location>
        <begin position="10"/>
        <end position="243"/>
    </location>
</feature>
<dbReference type="InterPro" id="IPR017871">
    <property type="entry name" value="ABC_transporter-like_CS"/>
</dbReference>
<dbReference type="SMART" id="SM00382">
    <property type="entry name" value="AAA"/>
    <property type="match status" value="1"/>
</dbReference>
<dbReference type="InterPro" id="IPR027417">
    <property type="entry name" value="P-loop_NTPase"/>
</dbReference>
<dbReference type="Pfam" id="PF00005">
    <property type="entry name" value="ABC_tran"/>
    <property type="match status" value="1"/>
</dbReference>
<dbReference type="PROSITE" id="PS50893">
    <property type="entry name" value="ABC_TRANSPORTER_2"/>
    <property type="match status" value="1"/>
</dbReference>
<dbReference type="SUPFAM" id="SSF52540">
    <property type="entry name" value="P-loop containing nucleoside triphosphate hydrolases"/>
    <property type="match status" value="1"/>
</dbReference>
<dbReference type="OrthoDB" id="9801477at2"/>
<dbReference type="GO" id="GO:0005886">
    <property type="term" value="C:plasma membrane"/>
    <property type="evidence" value="ECO:0007669"/>
    <property type="project" value="TreeGrafter"/>
</dbReference>
<dbReference type="Proteomes" id="UP000019205">
    <property type="component" value="Chromosome"/>
</dbReference>
<dbReference type="GO" id="GO:1902495">
    <property type="term" value="C:transmembrane transporter complex"/>
    <property type="evidence" value="ECO:0007669"/>
    <property type="project" value="UniProtKB-ARBA"/>
</dbReference>
<dbReference type="EMBL" id="AAOA02000003">
    <property type="protein sequence ID" value="EAQ95692.1"/>
    <property type="molecule type" value="Genomic_DNA"/>
</dbReference>
<dbReference type="PROSITE" id="PS00211">
    <property type="entry name" value="ABC_TRANSPORTER_1"/>
    <property type="match status" value="1"/>
</dbReference>
<dbReference type="Gene3D" id="3.40.50.300">
    <property type="entry name" value="P-loop containing nucleotide triphosphate hydrolases"/>
    <property type="match status" value="1"/>
</dbReference>
<keyword evidence="6" id="KW-0378">Hydrolase</keyword>
<dbReference type="GO" id="GO:0022857">
    <property type="term" value="F:transmembrane transporter activity"/>
    <property type="evidence" value="ECO:0007669"/>
    <property type="project" value="TreeGrafter"/>
</dbReference>
<comment type="similarity">
    <text evidence="4">Belongs to the ABC transporter superfamily. Macrolide exporter (TC 3.A.1.122) family.</text>
</comment>
<evidence type="ECO:0000256" key="2">
    <source>
        <dbReference type="ARBA" id="ARBA00022741"/>
    </source>
</evidence>
<dbReference type="RefSeq" id="WP_008294176.1">
    <property type="nucleotide sequence ID" value="NZ_CM002299.1"/>
</dbReference>
<dbReference type="InterPro" id="IPR003593">
    <property type="entry name" value="AAA+_ATPase"/>
</dbReference>
<dbReference type="HOGENOM" id="CLU_000604_1_22_6"/>
<dbReference type="InterPro" id="IPR003439">
    <property type="entry name" value="ABC_transporter-like_ATP-bd"/>
</dbReference>
<keyword evidence="1" id="KW-0813">Transport</keyword>
<dbReference type="GO" id="GO:0016887">
    <property type="term" value="F:ATP hydrolysis activity"/>
    <property type="evidence" value="ECO:0007669"/>
    <property type="project" value="InterPro"/>
</dbReference>
<dbReference type="AlphaFoldDB" id="A4AE77"/>
<name>A4AE77_9GAMM</name>
<reference evidence="6 7" key="2">
    <citation type="journal article" date="2009" name="PLoS ONE">
        <title>The photosynthetic apparatus and its regulation in the aerobic gammaproteobacterium Congregibacter litoralis gen. nov., sp. nov.</title>
        <authorList>
            <person name="Spring S."/>
            <person name="Lunsdorf H."/>
            <person name="Fuchs B.M."/>
            <person name="Tindall B.J."/>
        </authorList>
    </citation>
    <scope>NUCLEOTIDE SEQUENCE [LARGE SCALE GENOMIC DNA]</scope>
    <source>
        <strain evidence="6">KT71</strain>
    </source>
</reference>
<accession>A4AE77</accession>
<evidence type="ECO:0000256" key="4">
    <source>
        <dbReference type="ARBA" id="ARBA00038388"/>
    </source>
</evidence>
<evidence type="ECO:0000256" key="3">
    <source>
        <dbReference type="ARBA" id="ARBA00022840"/>
    </source>
</evidence>
<evidence type="ECO:0000313" key="7">
    <source>
        <dbReference type="Proteomes" id="UP000019205"/>
    </source>
</evidence>
<dbReference type="InterPro" id="IPR017911">
    <property type="entry name" value="MacB-like_ATP-bd"/>
</dbReference>
<evidence type="ECO:0000313" key="6">
    <source>
        <dbReference type="EMBL" id="EAQ95692.1"/>
    </source>
</evidence>
<sequence length="243" mass="26626">MPDKNKHSIVSCRKVTKTYRVGKVEVHALNGVDLDIAAGDFATLGGPSGSGKTTLLNMIGGLDTLTSGMITLDGNHLGDLDKAQLTDLRLRKIGFIFQSYNLIPVLSATENIEFTLQLMGMPEQERRDRSYAMLKEVGLEGMETRRPSYLSGGQQQRVAVARALVTKPAIVLADEPTANLDSKTAEELIALMSRLNRESGVTFLISTHDARVIARSRRHIEMTDGQITSDTYQEEHAETSSHA</sequence>
<dbReference type="FunFam" id="3.40.50.300:FF:000032">
    <property type="entry name" value="Export ABC transporter ATP-binding protein"/>
    <property type="match status" value="1"/>
</dbReference>
<organism evidence="6 7">
    <name type="scientific">Congregibacter litoralis KT71</name>
    <dbReference type="NCBI Taxonomy" id="314285"/>
    <lineage>
        <taxon>Bacteria</taxon>
        <taxon>Pseudomonadati</taxon>
        <taxon>Pseudomonadota</taxon>
        <taxon>Gammaproteobacteria</taxon>
        <taxon>Cellvibrionales</taxon>
        <taxon>Halieaceae</taxon>
        <taxon>Congregibacter</taxon>
    </lineage>
</organism>
<dbReference type="EC" id="3.6.3.-" evidence="6"/>
<evidence type="ECO:0000256" key="1">
    <source>
        <dbReference type="ARBA" id="ARBA00022448"/>
    </source>
</evidence>